<comment type="caution">
    <text evidence="1">The sequence shown here is derived from an EMBL/GenBank/DDBJ whole genome shotgun (WGS) entry which is preliminary data.</text>
</comment>
<proteinExistence type="predicted"/>
<gene>
    <name evidence="1" type="ORF">PVL29_009397</name>
</gene>
<dbReference type="Proteomes" id="UP001168098">
    <property type="component" value="Unassembled WGS sequence"/>
</dbReference>
<sequence>MLGRCWIYCQWRFGSLVQAVTCNCLTTRESTLVSIHARNMTVYRRAFCRCHTIFSSRLSYNFTLFVSVGPQGIRTSR</sequence>
<accession>A0AA38ZYA8</accession>
<organism evidence="1 2">
    <name type="scientific">Vitis rotundifolia</name>
    <name type="common">Muscadine grape</name>
    <dbReference type="NCBI Taxonomy" id="103349"/>
    <lineage>
        <taxon>Eukaryota</taxon>
        <taxon>Viridiplantae</taxon>
        <taxon>Streptophyta</taxon>
        <taxon>Embryophyta</taxon>
        <taxon>Tracheophyta</taxon>
        <taxon>Spermatophyta</taxon>
        <taxon>Magnoliopsida</taxon>
        <taxon>eudicotyledons</taxon>
        <taxon>Gunneridae</taxon>
        <taxon>Pentapetalae</taxon>
        <taxon>rosids</taxon>
        <taxon>Vitales</taxon>
        <taxon>Vitaceae</taxon>
        <taxon>Viteae</taxon>
        <taxon>Vitis</taxon>
    </lineage>
</organism>
<reference evidence="1 2" key="1">
    <citation type="journal article" date="2023" name="BMC Biotechnol.">
        <title>Vitis rotundifolia cv Carlos genome sequencing.</title>
        <authorList>
            <person name="Huff M."/>
            <person name="Hulse-Kemp A."/>
            <person name="Scheffler B."/>
            <person name="Youngblood R."/>
            <person name="Simpson S."/>
            <person name="Babiker E."/>
            <person name="Staton M."/>
        </authorList>
    </citation>
    <scope>NUCLEOTIDE SEQUENCE [LARGE SCALE GENOMIC DNA]</scope>
    <source>
        <tissue evidence="1">Leaf</tissue>
    </source>
</reference>
<evidence type="ECO:0000313" key="1">
    <source>
        <dbReference type="EMBL" id="KAJ9697551.1"/>
    </source>
</evidence>
<evidence type="ECO:0000313" key="2">
    <source>
        <dbReference type="Proteomes" id="UP001168098"/>
    </source>
</evidence>
<protein>
    <submittedName>
        <fullName evidence="1">Uncharacterized protein</fullName>
    </submittedName>
</protein>
<keyword evidence="2" id="KW-1185">Reference proteome</keyword>
<name>A0AA38ZYA8_VITRO</name>
<dbReference type="AlphaFoldDB" id="A0AA38ZYA8"/>
<dbReference type="EMBL" id="JARBHA010000007">
    <property type="protein sequence ID" value="KAJ9697551.1"/>
    <property type="molecule type" value="Genomic_DNA"/>
</dbReference>